<evidence type="ECO:0000313" key="1">
    <source>
        <dbReference type="EMBL" id="TGO78601.1"/>
    </source>
</evidence>
<dbReference type="AlphaFoldDB" id="A0A4Z1JXG2"/>
<sequence>MFEQYVQENPHSNSVCNSSCMHMSHVSEGTNYQSNGRCKASILVVLSLILRNTSQLCFDATREDDTDKSGKFV</sequence>
<comment type="caution">
    <text evidence="1">The sequence shown here is derived from an EMBL/GenBank/DDBJ whole genome shotgun (WGS) entry which is preliminary data.</text>
</comment>
<dbReference type="Proteomes" id="UP000297229">
    <property type="component" value="Unassembled WGS sequence"/>
</dbReference>
<protein>
    <submittedName>
        <fullName evidence="1">Uncharacterized protein</fullName>
    </submittedName>
</protein>
<name>A0A4Z1JXG2_9HELO</name>
<organism evidence="1 2">
    <name type="scientific">Botrytis elliptica</name>
    <dbReference type="NCBI Taxonomy" id="278938"/>
    <lineage>
        <taxon>Eukaryota</taxon>
        <taxon>Fungi</taxon>
        <taxon>Dikarya</taxon>
        <taxon>Ascomycota</taxon>
        <taxon>Pezizomycotina</taxon>
        <taxon>Leotiomycetes</taxon>
        <taxon>Helotiales</taxon>
        <taxon>Sclerotiniaceae</taxon>
        <taxon>Botrytis</taxon>
    </lineage>
</organism>
<reference evidence="1 2" key="1">
    <citation type="submission" date="2017-12" db="EMBL/GenBank/DDBJ databases">
        <title>Comparative genomics of Botrytis spp.</title>
        <authorList>
            <person name="Valero-Jimenez C.A."/>
            <person name="Tapia P."/>
            <person name="Veloso J."/>
            <person name="Silva-Moreno E."/>
            <person name="Staats M."/>
            <person name="Valdes J.H."/>
            <person name="Van Kan J.A.L."/>
        </authorList>
    </citation>
    <scope>NUCLEOTIDE SEQUENCE [LARGE SCALE GENOMIC DNA]</scope>
    <source>
        <strain evidence="1 2">Be9601</strain>
    </source>
</reference>
<accession>A0A4Z1JXG2</accession>
<proteinExistence type="predicted"/>
<keyword evidence="2" id="KW-1185">Reference proteome</keyword>
<dbReference type="EMBL" id="PQXM01000061">
    <property type="protein sequence ID" value="TGO78601.1"/>
    <property type="molecule type" value="Genomic_DNA"/>
</dbReference>
<gene>
    <name evidence="1" type="ORF">BELL_0061g00250</name>
</gene>
<evidence type="ECO:0000313" key="2">
    <source>
        <dbReference type="Proteomes" id="UP000297229"/>
    </source>
</evidence>